<evidence type="ECO:0000313" key="14">
    <source>
        <dbReference type="Proteomes" id="UP000178372"/>
    </source>
</evidence>
<evidence type="ECO:0000256" key="6">
    <source>
        <dbReference type="ARBA" id="ARBA00011738"/>
    </source>
</evidence>
<dbReference type="PROSITE" id="PS00802">
    <property type="entry name" value="TRANSKETOLASE_2"/>
    <property type="match status" value="1"/>
</dbReference>
<keyword evidence="8" id="KW-0479">Metal-binding</keyword>
<dbReference type="SUPFAM" id="SSF52518">
    <property type="entry name" value="Thiamin diphosphate-binding fold (THDP-binding)"/>
    <property type="match status" value="2"/>
</dbReference>
<dbReference type="InterPro" id="IPR005475">
    <property type="entry name" value="Transketolase-like_Pyr-bd"/>
</dbReference>
<dbReference type="Pfam" id="PF02779">
    <property type="entry name" value="Transket_pyr"/>
    <property type="match status" value="1"/>
</dbReference>
<dbReference type="Gene3D" id="3.40.50.920">
    <property type="match status" value="1"/>
</dbReference>
<dbReference type="InterPro" id="IPR051424">
    <property type="entry name" value="Transketolase-like"/>
</dbReference>
<comment type="caution">
    <text evidence="13">The sequence shown here is derived from an EMBL/GenBank/DDBJ whole genome shotgun (WGS) entry which is preliminary data.</text>
</comment>
<dbReference type="Pfam" id="PF02780">
    <property type="entry name" value="Transketolase_C"/>
    <property type="match status" value="1"/>
</dbReference>
<dbReference type="GO" id="GO:0004802">
    <property type="term" value="F:transketolase activity"/>
    <property type="evidence" value="ECO:0007669"/>
    <property type="project" value="TreeGrafter"/>
</dbReference>
<evidence type="ECO:0000256" key="7">
    <source>
        <dbReference type="ARBA" id="ARBA00022679"/>
    </source>
</evidence>
<dbReference type="GO" id="GO:0030976">
    <property type="term" value="F:thiamine pyrophosphate binding"/>
    <property type="evidence" value="ECO:0007669"/>
    <property type="project" value="TreeGrafter"/>
</dbReference>
<comment type="cofactor">
    <cofactor evidence="4">
        <name>thiamine diphosphate</name>
        <dbReference type="ChEBI" id="CHEBI:58937"/>
    </cofactor>
</comment>
<protein>
    <submittedName>
        <fullName evidence="13">Transketolase</fullName>
    </submittedName>
</protein>
<dbReference type="Pfam" id="PF00456">
    <property type="entry name" value="Transketolase_N"/>
    <property type="match status" value="1"/>
</dbReference>
<dbReference type="NCBIfam" id="NF004559">
    <property type="entry name" value="PRK05899.2-5"/>
    <property type="match status" value="1"/>
</dbReference>
<keyword evidence="7" id="KW-0808">Transferase</keyword>
<dbReference type="CDD" id="cd07033">
    <property type="entry name" value="TPP_PYR_DXS_TK_like"/>
    <property type="match status" value="1"/>
</dbReference>
<dbReference type="InterPro" id="IPR020826">
    <property type="entry name" value="Transketolase_BS"/>
</dbReference>
<evidence type="ECO:0000256" key="9">
    <source>
        <dbReference type="ARBA" id="ARBA00022837"/>
    </source>
</evidence>
<evidence type="ECO:0000256" key="5">
    <source>
        <dbReference type="ARBA" id="ARBA00007131"/>
    </source>
</evidence>
<comment type="cofactor">
    <cofactor evidence="3">
        <name>Mg(2+)</name>
        <dbReference type="ChEBI" id="CHEBI:18420"/>
    </cofactor>
</comment>
<dbReference type="GO" id="GO:0046872">
    <property type="term" value="F:metal ion binding"/>
    <property type="evidence" value="ECO:0007669"/>
    <property type="project" value="UniProtKB-KW"/>
</dbReference>
<dbReference type="Gene3D" id="3.40.50.970">
    <property type="match status" value="2"/>
</dbReference>
<sequence>MDTQYLKSIARYIRSLVLCSTTKAGLGHPTSCLSAVEIVTTLWFDGFIHFDIHNPKNINNDKFILSKGHAAPLLYSLWVVAGLIKEDELMTLRTFNSSLEGHPSIRHLLVDVATGSLGQGLSIGVGMGLAAKKLGLDNKIYVLLGDGEMEEGSNYEALQIASYYKLNNLIGIIDVNGLEQEGETMLGNDPHNGAITLKKRAEAFGWETIVINGHSFDELHNAFKKTKEYDRPVMLIAKTTKGKGVSFFESKQGWHGKALNDEQLKQALEEIGVHTRVSGQIIAPIPKERKESVPPKIDMSDLPDYKIGDKIAPRKAYGTGLVKSALKNPNIICLDAGVANSTYAETFKKNCPANYYEMFIAEQNMVGVAMGMSKYGFVPFASTFGAFLTRAHDQIRMAGYSNADIKFIGSHVGVSIGADGPSQMGLEDLSMFRSILDSVVLYPSDAISTEVLVEVAAKHKGIVYLRTTRADTSVLYDENELFSIGGSKALKKTDDDKVVIFAAGITVHEALRAHDDLAKENISVCVVDTYSVKPLDEATIKNLSLECENVVVVEDHYSVGGLGEAIAGVLVGLPVKFVHLAVEKMPLSGTSQELLDYEEISSDAIVTAIKNIL</sequence>
<comment type="similarity">
    <text evidence="5">Belongs to the transketolase family.</text>
</comment>
<dbReference type="FunFam" id="3.40.50.970:FF:000129">
    <property type="entry name" value="Transketolase"/>
    <property type="match status" value="1"/>
</dbReference>
<gene>
    <name evidence="13" type="ORF">A2690_02135</name>
</gene>
<dbReference type="InterPro" id="IPR029061">
    <property type="entry name" value="THDP-binding"/>
</dbReference>
<accession>A0A1F7GE64</accession>
<dbReference type="InterPro" id="IPR033248">
    <property type="entry name" value="Transketolase_C"/>
</dbReference>
<reference evidence="13 14" key="1">
    <citation type="journal article" date="2016" name="Nat. Commun.">
        <title>Thousands of microbial genomes shed light on interconnected biogeochemical processes in an aquifer system.</title>
        <authorList>
            <person name="Anantharaman K."/>
            <person name="Brown C.T."/>
            <person name="Hug L.A."/>
            <person name="Sharon I."/>
            <person name="Castelle C.J."/>
            <person name="Probst A.J."/>
            <person name="Thomas B.C."/>
            <person name="Singh A."/>
            <person name="Wilkins M.J."/>
            <person name="Karaoz U."/>
            <person name="Brodie E.L."/>
            <person name="Williams K.H."/>
            <person name="Hubbard S.S."/>
            <person name="Banfield J.F."/>
        </authorList>
    </citation>
    <scope>NUCLEOTIDE SEQUENCE [LARGE SCALE GENOMIC DNA]</scope>
</reference>
<dbReference type="PANTHER" id="PTHR43195:SF1">
    <property type="entry name" value="FI06132P-RELATED"/>
    <property type="match status" value="1"/>
</dbReference>
<evidence type="ECO:0000256" key="3">
    <source>
        <dbReference type="ARBA" id="ARBA00001946"/>
    </source>
</evidence>
<evidence type="ECO:0000259" key="12">
    <source>
        <dbReference type="SMART" id="SM00861"/>
    </source>
</evidence>
<dbReference type="InterPro" id="IPR009014">
    <property type="entry name" value="Transketo_C/PFOR_II"/>
</dbReference>
<dbReference type="GO" id="GO:0005737">
    <property type="term" value="C:cytoplasm"/>
    <property type="evidence" value="ECO:0007669"/>
    <property type="project" value="UniProtKB-ARBA"/>
</dbReference>
<keyword evidence="10" id="KW-0460">Magnesium</keyword>
<dbReference type="SMART" id="SM00861">
    <property type="entry name" value="Transket_pyr"/>
    <property type="match status" value="1"/>
</dbReference>
<comment type="cofactor">
    <cofactor evidence="2">
        <name>Mn(2+)</name>
        <dbReference type="ChEBI" id="CHEBI:29035"/>
    </cofactor>
</comment>
<organism evidence="13 14">
    <name type="scientific">Candidatus Roizmanbacteria bacterium RIFCSPHIGHO2_01_FULL_39_12b</name>
    <dbReference type="NCBI Taxonomy" id="1802030"/>
    <lineage>
        <taxon>Bacteria</taxon>
        <taxon>Candidatus Roizmaniibacteriota</taxon>
    </lineage>
</organism>
<dbReference type="CDD" id="cd02012">
    <property type="entry name" value="TPP_TK"/>
    <property type="match status" value="1"/>
</dbReference>
<dbReference type="InterPro" id="IPR005474">
    <property type="entry name" value="Transketolase_N"/>
</dbReference>
<keyword evidence="11" id="KW-0786">Thiamine pyrophosphate</keyword>
<comment type="subunit">
    <text evidence="6">Homodimer.</text>
</comment>
<feature type="domain" description="Transketolase-like pyrimidine-binding" evidence="12">
    <location>
        <begin position="311"/>
        <end position="474"/>
    </location>
</feature>
<evidence type="ECO:0000256" key="1">
    <source>
        <dbReference type="ARBA" id="ARBA00001913"/>
    </source>
</evidence>
<dbReference type="AlphaFoldDB" id="A0A1F7GE64"/>
<evidence type="ECO:0000313" key="13">
    <source>
        <dbReference type="EMBL" id="OGK17155.1"/>
    </source>
</evidence>
<dbReference type="Proteomes" id="UP000178372">
    <property type="component" value="Unassembled WGS sequence"/>
</dbReference>
<evidence type="ECO:0000256" key="10">
    <source>
        <dbReference type="ARBA" id="ARBA00022842"/>
    </source>
</evidence>
<dbReference type="PANTHER" id="PTHR43195">
    <property type="entry name" value="TRANSKETOLASE"/>
    <property type="match status" value="1"/>
</dbReference>
<evidence type="ECO:0000256" key="11">
    <source>
        <dbReference type="ARBA" id="ARBA00023052"/>
    </source>
</evidence>
<evidence type="ECO:0000256" key="8">
    <source>
        <dbReference type="ARBA" id="ARBA00022723"/>
    </source>
</evidence>
<evidence type="ECO:0000256" key="2">
    <source>
        <dbReference type="ARBA" id="ARBA00001936"/>
    </source>
</evidence>
<dbReference type="EMBL" id="MFZF01000003">
    <property type="protein sequence ID" value="OGK17155.1"/>
    <property type="molecule type" value="Genomic_DNA"/>
</dbReference>
<comment type="cofactor">
    <cofactor evidence="1">
        <name>Ca(2+)</name>
        <dbReference type="ChEBI" id="CHEBI:29108"/>
    </cofactor>
</comment>
<evidence type="ECO:0000256" key="4">
    <source>
        <dbReference type="ARBA" id="ARBA00001964"/>
    </source>
</evidence>
<name>A0A1F7GE64_9BACT</name>
<keyword evidence="9" id="KW-0106">Calcium</keyword>
<dbReference type="SUPFAM" id="SSF52922">
    <property type="entry name" value="TK C-terminal domain-like"/>
    <property type="match status" value="1"/>
</dbReference>
<proteinExistence type="inferred from homology"/>